<dbReference type="GO" id="GO:0016020">
    <property type="term" value="C:membrane"/>
    <property type="evidence" value="ECO:0007669"/>
    <property type="project" value="UniProtKB-SubCell"/>
</dbReference>
<feature type="transmembrane region" description="Helical" evidence="8">
    <location>
        <begin position="143"/>
        <end position="162"/>
    </location>
</feature>
<evidence type="ECO:0000256" key="2">
    <source>
        <dbReference type="ARBA" id="ARBA00022670"/>
    </source>
</evidence>
<evidence type="ECO:0000259" key="9">
    <source>
        <dbReference type="Pfam" id="PF01694"/>
    </source>
</evidence>
<evidence type="ECO:0000256" key="1">
    <source>
        <dbReference type="ARBA" id="ARBA00004141"/>
    </source>
</evidence>
<keyword evidence="2 10" id="KW-0645">Protease</keyword>
<feature type="transmembrane region" description="Helical" evidence="8">
    <location>
        <begin position="229"/>
        <end position="246"/>
    </location>
</feature>
<evidence type="ECO:0000256" key="7">
    <source>
        <dbReference type="ARBA" id="ARBA00023136"/>
    </source>
</evidence>
<evidence type="ECO:0000256" key="8">
    <source>
        <dbReference type="SAM" id="Phobius"/>
    </source>
</evidence>
<keyword evidence="7 8" id="KW-0472">Membrane</keyword>
<dbReference type="InterPro" id="IPR035952">
    <property type="entry name" value="Rhomboid-like_sf"/>
</dbReference>
<proteinExistence type="predicted"/>
<dbReference type="InterPro" id="IPR002610">
    <property type="entry name" value="Peptidase_S54_rhomboid-like"/>
</dbReference>
<dbReference type="SUPFAM" id="SSF144091">
    <property type="entry name" value="Rhomboid-like"/>
    <property type="match status" value="1"/>
</dbReference>
<dbReference type="Proteomes" id="UP000676409">
    <property type="component" value="Chromosome"/>
</dbReference>
<evidence type="ECO:0000256" key="5">
    <source>
        <dbReference type="ARBA" id="ARBA00022825"/>
    </source>
</evidence>
<dbReference type="PANTHER" id="PTHR22936:SF69">
    <property type="entry name" value="RHOMBOID-LIKE PROTEIN"/>
    <property type="match status" value="1"/>
</dbReference>
<dbReference type="InterPro" id="IPR022764">
    <property type="entry name" value="Peptidase_S54_rhomboid_dom"/>
</dbReference>
<keyword evidence="5" id="KW-0720">Serine protease</keyword>
<keyword evidence="4" id="KW-0378">Hydrolase</keyword>
<dbReference type="GO" id="GO:0004252">
    <property type="term" value="F:serine-type endopeptidase activity"/>
    <property type="evidence" value="ECO:0007669"/>
    <property type="project" value="InterPro"/>
</dbReference>
<protein>
    <submittedName>
        <fullName evidence="10">Rhomboid family intramembrane serine protease</fullName>
    </submittedName>
</protein>
<dbReference type="PANTHER" id="PTHR22936">
    <property type="entry name" value="RHOMBOID-RELATED"/>
    <property type="match status" value="1"/>
</dbReference>
<feature type="transmembrane region" description="Helical" evidence="8">
    <location>
        <begin position="168"/>
        <end position="191"/>
    </location>
</feature>
<sequence length="428" mass="45863">MSEEATFGRRVGGDGAGGSALRGALPQTLLAGAMVIEPELKVKFAVRSARRPAPYLTLAIIGALALIYAAERHFNISPTPDTTPGPNSLIALGAASRQLVFGAHEPWRLITAALLHANLAHIVGNCIVLLMAGATLERLIGRAWLAAAFVICGLGGTVASILCNPSQTTTVGASGAIMGLLAVALVISFHVHAADRRRRIQFACARIAIPALIPFSSVQGAPIDYNGHGGGFLAGLLLGFLIRAAWPEERVHPAGEKLASRVGLAGAAIAAVAFLLVALRYPTYAQAGEPYASELPQATPQALQDPDFDRRTARLVQLYPHDPRARLIRSDYLLARNDLYPAEAEARAAIDEHDAWAGAMPRILEPMLHFELAQILIQERRWKSAEAEADPWCDVQFRARLVEQQRETLLGEGLCGGWRNNKAQMEGS</sequence>
<feature type="domain" description="Peptidase S54 rhomboid" evidence="9">
    <location>
        <begin position="104"/>
        <end position="243"/>
    </location>
</feature>
<reference evidence="10" key="1">
    <citation type="submission" date="2021-04" db="EMBL/GenBank/DDBJ databases">
        <title>The complete genome sequence of Caulobacter sp. S6.</title>
        <authorList>
            <person name="Tang Y."/>
            <person name="Ouyang W."/>
            <person name="Liu Q."/>
            <person name="Huang B."/>
            <person name="Guo Z."/>
            <person name="Lei P."/>
        </authorList>
    </citation>
    <scope>NUCLEOTIDE SEQUENCE</scope>
    <source>
        <strain evidence="10">S6</strain>
    </source>
</reference>
<evidence type="ECO:0000313" key="10">
    <source>
        <dbReference type="EMBL" id="QUD86399.1"/>
    </source>
</evidence>
<keyword evidence="11" id="KW-1185">Reference proteome</keyword>
<accession>A0A975ITF1</accession>
<keyword evidence="6 8" id="KW-1133">Transmembrane helix</keyword>
<dbReference type="EMBL" id="CP073078">
    <property type="protein sequence ID" value="QUD86399.1"/>
    <property type="molecule type" value="Genomic_DNA"/>
</dbReference>
<feature type="transmembrane region" description="Helical" evidence="8">
    <location>
        <begin position="258"/>
        <end position="279"/>
    </location>
</feature>
<dbReference type="Gene3D" id="1.20.1540.10">
    <property type="entry name" value="Rhomboid-like"/>
    <property type="match status" value="1"/>
</dbReference>
<dbReference type="RefSeq" id="WP_211936451.1">
    <property type="nucleotide sequence ID" value="NZ_CP073078.1"/>
</dbReference>
<dbReference type="Pfam" id="PF01694">
    <property type="entry name" value="Rhomboid"/>
    <property type="match status" value="1"/>
</dbReference>
<evidence type="ECO:0000313" key="11">
    <source>
        <dbReference type="Proteomes" id="UP000676409"/>
    </source>
</evidence>
<comment type="subcellular location">
    <subcellularLocation>
        <location evidence="1">Membrane</location>
        <topology evidence="1">Multi-pass membrane protein</topology>
    </subcellularLocation>
</comment>
<feature type="transmembrane region" description="Helical" evidence="8">
    <location>
        <begin position="109"/>
        <end position="131"/>
    </location>
</feature>
<gene>
    <name evidence="10" type="ORF">KCG34_14985</name>
</gene>
<dbReference type="GO" id="GO:0006508">
    <property type="term" value="P:proteolysis"/>
    <property type="evidence" value="ECO:0007669"/>
    <property type="project" value="UniProtKB-KW"/>
</dbReference>
<evidence type="ECO:0000256" key="6">
    <source>
        <dbReference type="ARBA" id="ARBA00022989"/>
    </source>
</evidence>
<organism evidence="10 11">
    <name type="scientific">Phenylobacterium montanum</name>
    <dbReference type="NCBI Taxonomy" id="2823693"/>
    <lineage>
        <taxon>Bacteria</taxon>
        <taxon>Pseudomonadati</taxon>
        <taxon>Pseudomonadota</taxon>
        <taxon>Alphaproteobacteria</taxon>
        <taxon>Caulobacterales</taxon>
        <taxon>Caulobacteraceae</taxon>
        <taxon>Phenylobacterium</taxon>
    </lineage>
</organism>
<evidence type="ECO:0000256" key="4">
    <source>
        <dbReference type="ARBA" id="ARBA00022801"/>
    </source>
</evidence>
<dbReference type="AlphaFoldDB" id="A0A975ITF1"/>
<evidence type="ECO:0000256" key="3">
    <source>
        <dbReference type="ARBA" id="ARBA00022692"/>
    </source>
</evidence>
<keyword evidence="3 8" id="KW-0812">Transmembrane</keyword>
<feature type="transmembrane region" description="Helical" evidence="8">
    <location>
        <begin position="53"/>
        <end position="70"/>
    </location>
</feature>
<name>A0A975ITF1_9CAUL</name>
<dbReference type="KEGG" id="caul:KCG34_14985"/>